<feature type="transmembrane region" description="Helical" evidence="1">
    <location>
        <begin position="204"/>
        <end position="225"/>
    </location>
</feature>
<dbReference type="AlphaFoldDB" id="E4S7W5"/>
<feature type="transmembrane region" description="Helical" evidence="1">
    <location>
        <begin position="129"/>
        <end position="150"/>
    </location>
</feature>
<evidence type="ECO:0000313" key="3">
    <source>
        <dbReference type="Proteomes" id="UP000009256"/>
    </source>
</evidence>
<keyword evidence="1" id="KW-1133">Transmembrane helix</keyword>
<feature type="transmembrane region" description="Helical" evidence="1">
    <location>
        <begin position="96"/>
        <end position="117"/>
    </location>
</feature>
<keyword evidence="1" id="KW-0812">Transmembrane</keyword>
<feature type="transmembrane region" description="Helical" evidence="1">
    <location>
        <begin position="162"/>
        <end position="184"/>
    </location>
</feature>
<protein>
    <submittedName>
        <fullName evidence="2">Uncharacterized protein</fullName>
    </submittedName>
</protein>
<reference evidence="2 3" key="2">
    <citation type="journal article" date="2011" name="J. Bacteriol.">
        <title>Complete genome sequences for the anaerobic, extremely thermophilic plant biomass-degrading bacteria Caldicellulosiruptor hydrothermalis, Caldicellulosiruptor kristjanssonii, Caldicellulosiruptor kronotskyensis, Caldicellulosiruptor owensenis, and Caldicellulosiruptor lactoaceticus.</title>
        <authorList>
            <person name="Blumer-Schuette S.E."/>
            <person name="Ozdemir I."/>
            <person name="Mistry D."/>
            <person name="Lucas S."/>
            <person name="Lapidus A."/>
            <person name="Cheng J.F."/>
            <person name="Goodwin L.A."/>
            <person name="Pitluck S."/>
            <person name="Land M.L."/>
            <person name="Hauser L.J."/>
            <person name="Woyke T."/>
            <person name="Mikhailova N."/>
            <person name="Pati A."/>
            <person name="Kyrpides N.C."/>
            <person name="Ivanova N."/>
            <person name="Detter J.C."/>
            <person name="Walston-Davenport K."/>
            <person name="Han S."/>
            <person name="Adams M.W."/>
            <person name="Kelly R.M."/>
        </authorList>
    </citation>
    <scope>NUCLEOTIDE SEQUENCE [LARGE SCALE GENOMIC DNA]</scope>
    <source>
        <strain evidence="3">ATCC 700853 / DSM 12137 / I77R1B</strain>
    </source>
</reference>
<dbReference type="HOGENOM" id="CLU_1188179_0_0_9"/>
<dbReference type="KEGG" id="cki:Calkr_2430"/>
<keyword evidence="1" id="KW-0472">Membrane</keyword>
<sequence>MKEYFVYMKSTKGKIVAWIFFAVVFAAFYSFLHQQIKLVSLGYAFSLVTTILSLNKLIFYYSDEGSTIANRASANSYLPFLVLLPTKRSTIVIWDFLHDAAMIIMYIAGFNVVFGILKWLFGISQQYNIYSLFISPLATTLFLFSFYCLMMAVISLIHNRTFTLILATVTNVLVFIFLYVPLFFASADNKKVASFFTNLYNDSIMSISFLFISILLFCISLLVNLKVIYRREF</sequence>
<organism evidence="2 3">
    <name type="scientific">Caldicellulosiruptor acetigenus (strain ATCC 700853 / DSM 12137 / I77R1B)</name>
    <name type="common">Caldicellulosiruptor kristjanssonii</name>
    <dbReference type="NCBI Taxonomy" id="632335"/>
    <lineage>
        <taxon>Bacteria</taxon>
        <taxon>Bacillati</taxon>
        <taxon>Bacillota</taxon>
        <taxon>Bacillota incertae sedis</taxon>
        <taxon>Caldicellulosiruptorales</taxon>
        <taxon>Caldicellulosiruptoraceae</taxon>
        <taxon>Caldicellulosiruptor</taxon>
    </lineage>
</organism>
<dbReference type="RefSeq" id="WP_013433579.1">
    <property type="nucleotide sequence ID" value="NC_014721.1"/>
</dbReference>
<feature type="transmembrane region" description="Helical" evidence="1">
    <location>
        <begin position="41"/>
        <end position="62"/>
    </location>
</feature>
<evidence type="ECO:0000256" key="1">
    <source>
        <dbReference type="SAM" id="Phobius"/>
    </source>
</evidence>
<gene>
    <name evidence="2" type="ordered locus">Calkr_2430</name>
</gene>
<dbReference type="OrthoDB" id="9911272at2"/>
<keyword evidence="3" id="KW-1185">Reference proteome</keyword>
<name>E4S7W5_CALA7</name>
<feature type="transmembrane region" description="Helical" evidence="1">
    <location>
        <begin position="15"/>
        <end position="32"/>
    </location>
</feature>
<evidence type="ECO:0000313" key="2">
    <source>
        <dbReference type="EMBL" id="ADQ41865.1"/>
    </source>
</evidence>
<dbReference type="STRING" id="632335.Calkr_2430"/>
<accession>E4S7W5</accession>
<reference key="1">
    <citation type="submission" date="2010-11" db="EMBL/GenBank/DDBJ databases">
        <title>Complete sequence of chromosome of Caldicellulosiruptor kristjanssonii 177R1B.</title>
        <authorList>
            <consortium name="US DOE Joint Genome Institute"/>
            <person name="Lucas S."/>
            <person name="Copeland A."/>
            <person name="Lapidus A."/>
            <person name="Cheng J.-F."/>
            <person name="Bruce D."/>
            <person name="Goodwin L."/>
            <person name="Pitluck S."/>
            <person name="Davenport K."/>
            <person name="Detter J.C."/>
            <person name="Han C."/>
            <person name="Tapia R."/>
            <person name="Land M."/>
            <person name="Hauser L."/>
            <person name="Jeffries C."/>
            <person name="Kyrpides N."/>
            <person name="Ivanova N."/>
            <person name="Mikhailova N."/>
            <person name="Blumer-Schuette S.E."/>
            <person name="Kelly R.M."/>
            <person name="Woyke T."/>
        </authorList>
    </citation>
    <scope>NUCLEOTIDE SEQUENCE</scope>
    <source>
        <strain>177R1B</strain>
    </source>
</reference>
<dbReference type="EMBL" id="CP002326">
    <property type="protein sequence ID" value="ADQ41865.1"/>
    <property type="molecule type" value="Genomic_DNA"/>
</dbReference>
<proteinExistence type="predicted"/>
<dbReference type="Proteomes" id="UP000009256">
    <property type="component" value="Chromosome"/>
</dbReference>